<evidence type="ECO:0008006" key="8">
    <source>
        <dbReference type="Google" id="ProtNLM"/>
    </source>
</evidence>
<dbReference type="EMBL" id="NHNI01000001">
    <property type="protein sequence ID" value="OZY88018.1"/>
    <property type="molecule type" value="Genomic_DNA"/>
</dbReference>
<dbReference type="Proteomes" id="UP000216101">
    <property type="component" value="Unassembled WGS sequence"/>
</dbReference>
<evidence type="ECO:0000259" key="4">
    <source>
        <dbReference type="Pfam" id="PF03865"/>
    </source>
</evidence>
<keyword evidence="7" id="KW-1185">Reference proteome</keyword>
<keyword evidence="2" id="KW-0812">Transmembrane</keyword>
<dbReference type="GO" id="GO:0008320">
    <property type="term" value="F:protein transmembrane transporter activity"/>
    <property type="evidence" value="ECO:0007669"/>
    <property type="project" value="TreeGrafter"/>
</dbReference>
<keyword evidence="3" id="KW-0998">Cell outer membrane</keyword>
<feature type="domain" description="Polypeptide-transport-associated ShlB-type" evidence="5">
    <location>
        <begin position="124"/>
        <end position="170"/>
    </location>
</feature>
<dbReference type="Gene3D" id="2.40.160.50">
    <property type="entry name" value="membrane protein fhac: a member of the omp85/tpsb transporter family"/>
    <property type="match status" value="1"/>
</dbReference>
<dbReference type="GO" id="GO:0046819">
    <property type="term" value="P:protein secretion by the type V secretion system"/>
    <property type="evidence" value="ECO:0007669"/>
    <property type="project" value="TreeGrafter"/>
</dbReference>
<dbReference type="InterPro" id="IPR051544">
    <property type="entry name" value="TPS_OM_transporter"/>
</dbReference>
<evidence type="ECO:0000256" key="2">
    <source>
        <dbReference type="ARBA" id="ARBA00022692"/>
    </source>
</evidence>
<sequence>MPDTTQVPEFERESLLLDMDIPAIRDRDPNPEAGPRLNIKEFRVQGLVEYPDLDITREKIIKQVEKIRFDMMEEGKQLQSGYTISELEEVSDLIAEIEKETDGRHVGPVEVQKLVFLIREQRRQRGVTVGMIEVVADTITRYYRERGFILAKAYIPKQHVRDGIVTITLLLGHLGEVEVKNNKDYSEKIIQRSFRHLLAKPVTNSSVEESLYLVNDLPGLSVSGYFEAGSQVGDTKLNVNVNAERKYAANVRVDNHGSEKTGEFRAYTDFYLNNPLGIGDQLQLGVLGSFNPENSLYGSLRYSLPIYTSRLGFSLGVSNNDFVSATAGVASDSDFEITGKSTVVDGAFRYKLDRTRKENRSVVLGFSDIKSEIQYGTLLNAGTEKTVRKVDVTYEFDVLNEQKRILHQGGITFTASDFVKGAEEGQKESLGILSFDYSRLSFVKMPFTEKDSKLIIRSAAQFSDAALPEVLQFGLAGPTRTRGYAINEFYADDALFIGADLVFSGPSLGGVTIAGEKFENVIQPFVFLDMAYGRNNAFIEDDKDVTTHLIDIGVGIKIVFTDGLRGNLSLAFPIDAKNSALEQQKKLDQEEEDNEALRRSDYVPGDGAKFYFDLQYSF</sequence>
<evidence type="ECO:0000313" key="6">
    <source>
        <dbReference type="EMBL" id="OZY88018.1"/>
    </source>
</evidence>
<accession>A0A266QDQ3</accession>
<proteinExistence type="predicted"/>
<evidence type="ECO:0000256" key="3">
    <source>
        <dbReference type="ARBA" id="ARBA00023237"/>
    </source>
</evidence>
<gene>
    <name evidence="6" type="ORF">CBP51_11050</name>
</gene>
<dbReference type="InterPro" id="IPR005565">
    <property type="entry name" value="Hemolysn_activator_HlyB_C"/>
</dbReference>
<dbReference type="PANTHER" id="PTHR34597">
    <property type="entry name" value="SLR1661 PROTEIN"/>
    <property type="match status" value="1"/>
</dbReference>
<dbReference type="PANTHER" id="PTHR34597:SF1">
    <property type="entry name" value="HEME_HEMOPEXIN TRANSPORTER PROTEIN HUXB"/>
    <property type="match status" value="1"/>
</dbReference>
<dbReference type="AlphaFoldDB" id="A0A266QDQ3"/>
<reference evidence="7" key="1">
    <citation type="submission" date="2017-05" db="EMBL/GenBank/DDBJ databases">
        <authorList>
            <person name="Barney B.M."/>
        </authorList>
    </citation>
    <scope>NUCLEOTIDE SEQUENCE [LARGE SCALE GENOMIC DNA]</scope>
    <source>
        <strain evidence="7">PSBB022</strain>
    </source>
</reference>
<keyword evidence="1" id="KW-0472">Membrane</keyword>
<name>A0A266QDQ3_9GAMM</name>
<dbReference type="Pfam" id="PF03865">
    <property type="entry name" value="ShlB"/>
    <property type="match status" value="1"/>
</dbReference>
<dbReference type="Pfam" id="PF08479">
    <property type="entry name" value="POTRA_2"/>
    <property type="match status" value="1"/>
</dbReference>
<dbReference type="InterPro" id="IPR013686">
    <property type="entry name" value="Polypept-transport_assoc_ShlB"/>
</dbReference>
<evidence type="ECO:0000313" key="7">
    <source>
        <dbReference type="Proteomes" id="UP000216101"/>
    </source>
</evidence>
<evidence type="ECO:0000259" key="5">
    <source>
        <dbReference type="Pfam" id="PF08479"/>
    </source>
</evidence>
<evidence type="ECO:0000256" key="1">
    <source>
        <dbReference type="ARBA" id="ARBA00022452"/>
    </source>
</evidence>
<dbReference type="GO" id="GO:0098046">
    <property type="term" value="C:type V protein secretion system complex"/>
    <property type="evidence" value="ECO:0007669"/>
    <property type="project" value="TreeGrafter"/>
</dbReference>
<keyword evidence="1" id="KW-1134">Transmembrane beta strand</keyword>
<organism evidence="6 7">
    <name type="scientific">Cellvibrio mixtus</name>
    <dbReference type="NCBI Taxonomy" id="39650"/>
    <lineage>
        <taxon>Bacteria</taxon>
        <taxon>Pseudomonadati</taxon>
        <taxon>Pseudomonadota</taxon>
        <taxon>Gammaproteobacteria</taxon>
        <taxon>Cellvibrionales</taxon>
        <taxon>Cellvibrionaceae</taxon>
        <taxon>Cellvibrio</taxon>
    </lineage>
</organism>
<dbReference type="Gene3D" id="3.10.20.310">
    <property type="entry name" value="membrane protein fhac"/>
    <property type="match status" value="1"/>
</dbReference>
<feature type="domain" description="Haemolysin activator HlyB C-terminal" evidence="4">
    <location>
        <begin position="233"/>
        <end position="534"/>
    </location>
</feature>
<comment type="caution">
    <text evidence="6">The sequence shown here is derived from an EMBL/GenBank/DDBJ whole genome shotgun (WGS) entry which is preliminary data.</text>
</comment>
<protein>
    <recommendedName>
        <fullName evidence="8">Hemolysin activator protein, HlyB family</fullName>
    </recommendedName>
</protein>